<dbReference type="EMBL" id="CP001739">
    <property type="protein sequence ID" value="ACZ08438.1"/>
    <property type="molecule type" value="Genomic_DNA"/>
</dbReference>
<evidence type="ECO:0000313" key="3">
    <source>
        <dbReference type="Proteomes" id="UP000000845"/>
    </source>
</evidence>
<dbReference type="PROSITE" id="PS51257">
    <property type="entry name" value="PROKAR_LIPOPROTEIN"/>
    <property type="match status" value="1"/>
</dbReference>
<proteinExistence type="predicted"/>
<dbReference type="KEGG" id="str:Sterm_1579"/>
<organism evidence="2 3">
    <name type="scientific">Sebaldella termitidis (strain ATCC 33386 / NCTC 11300)</name>
    <dbReference type="NCBI Taxonomy" id="526218"/>
    <lineage>
        <taxon>Bacteria</taxon>
        <taxon>Fusobacteriati</taxon>
        <taxon>Fusobacteriota</taxon>
        <taxon>Fusobacteriia</taxon>
        <taxon>Fusobacteriales</taxon>
        <taxon>Leptotrichiaceae</taxon>
        <taxon>Sebaldella</taxon>
    </lineage>
</organism>
<sequence>MKKLIFLIMLLFISCTAVTVPKTSVYTKDQILEIGINEVKRVYGLDIDKENTAIFKSGYGEWKIVLYSPTNPIFVLINEDGSIKSVEMKDYIQ</sequence>
<evidence type="ECO:0000256" key="1">
    <source>
        <dbReference type="SAM" id="SignalP"/>
    </source>
</evidence>
<evidence type="ECO:0008006" key="4">
    <source>
        <dbReference type="Google" id="ProtNLM"/>
    </source>
</evidence>
<keyword evidence="1" id="KW-0732">Signal</keyword>
<reference evidence="3" key="1">
    <citation type="submission" date="2009-09" db="EMBL/GenBank/DDBJ databases">
        <title>The complete chromosome of Sebaldella termitidis ATCC 33386.</title>
        <authorList>
            <consortium name="US DOE Joint Genome Institute (JGI-PGF)"/>
            <person name="Lucas S."/>
            <person name="Copeland A."/>
            <person name="Lapidus A."/>
            <person name="Glavina del Rio T."/>
            <person name="Dalin E."/>
            <person name="Tice H."/>
            <person name="Bruce D."/>
            <person name="Goodwin L."/>
            <person name="Pitluck S."/>
            <person name="Kyrpides N."/>
            <person name="Mavromatis K."/>
            <person name="Ivanova N."/>
            <person name="Mikhailova N."/>
            <person name="Sims D."/>
            <person name="Meincke L."/>
            <person name="Brettin T."/>
            <person name="Detter J.C."/>
            <person name="Han C."/>
            <person name="Larimer F."/>
            <person name="Land M."/>
            <person name="Hauser L."/>
            <person name="Markowitz V."/>
            <person name="Cheng J.F."/>
            <person name="Hugenholtz P."/>
            <person name="Woyke T."/>
            <person name="Wu D."/>
            <person name="Eisen J.A."/>
        </authorList>
    </citation>
    <scope>NUCLEOTIDE SEQUENCE [LARGE SCALE GENOMIC DNA]</scope>
    <source>
        <strain evidence="3">ATCC 33386 / NCTC 11300</strain>
    </source>
</reference>
<feature type="signal peptide" evidence="1">
    <location>
        <begin position="1"/>
        <end position="19"/>
    </location>
</feature>
<dbReference type="STRING" id="526218.Sterm_1579"/>
<feature type="chain" id="PRO_5003020811" description="Lipoprotein" evidence="1">
    <location>
        <begin position="20"/>
        <end position="93"/>
    </location>
</feature>
<protein>
    <recommendedName>
        <fullName evidence="4">Lipoprotein</fullName>
    </recommendedName>
</protein>
<evidence type="ECO:0000313" key="2">
    <source>
        <dbReference type="EMBL" id="ACZ08438.1"/>
    </source>
</evidence>
<gene>
    <name evidence="2" type="ordered locus">Sterm_1579</name>
</gene>
<name>D1AI54_SEBTE</name>
<dbReference type="RefSeq" id="WP_012861034.1">
    <property type="nucleotide sequence ID" value="NC_013517.1"/>
</dbReference>
<reference evidence="2 3" key="2">
    <citation type="journal article" date="2010" name="Stand. Genomic Sci.">
        <title>Complete genome sequence of Sebaldella termitidis type strain (NCTC 11300).</title>
        <authorList>
            <person name="Harmon-Smith M."/>
            <person name="Celia L."/>
            <person name="Chertkov O."/>
            <person name="Lapidus A."/>
            <person name="Copeland A."/>
            <person name="Glavina Del Rio T."/>
            <person name="Nolan M."/>
            <person name="Lucas S."/>
            <person name="Tice H."/>
            <person name="Cheng J.F."/>
            <person name="Han C."/>
            <person name="Detter J.C."/>
            <person name="Bruce D."/>
            <person name="Goodwin L."/>
            <person name="Pitluck S."/>
            <person name="Pati A."/>
            <person name="Liolios K."/>
            <person name="Ivanova N."/>
            <person name="Mavromatis K."/>
            <person name="Mikhailova N."/>
            <person name="Chen A."/>
            <person name="Palaniappan K."/>
            <person name="Land M."/>
            <person name="Hauser L."/>
            <person name="Chang Y.J."/>
            <person name="Jeffries C.D."/>
            <person name="Brettin T."/>
            <person name="Goker M."/>
            <person name="Beck B."/>
            <person name="Bristow J."/>
            <person name="Eisen J.A."/>
            <person name="Markowitz V."/>
            <person name="Hugenholtz P."/>
            <person name="Kyrpides N.C."/>
            <person name="Klenk H.P."/>
            <person name="Chen F."/>
        </authorList>
    </citation>
    <scope>NUCLEOTIDE SEQUENCE [LARGE SCALE GENOMIC DNA]</scope>
    <source>
        <strain evidence="3">ATCC 33386 / NCTC 11300</strain>
    </source>
</reference>
<dbReference type="eggNOG" id="ENOG502ZVNM">
    <property type="taxonomic scope" value="Bacteria"/>
</dbReference>
<dbReference type="HOGENOM" id="CLU_2302388_0_0_0"/>
<dbReference type="Proteomes" id="UP000000845">
    <property type="component" value="Chromosome"/>
</dbReference>
<keyword evidence="3" id="KW-1185">Reference proteome</keyword>
<dbReference type="AlphaFoldDB" id="D1AI54"/>
<accession>D1AI54</accession>